<dbReference type="GO" id="GO:0005737">
    <property type="term" value="C:cytoplasm"/>
    <property type="evidence" value="ECO:0007669"/>
    <property type="project" value="UniProtKB-SubCell"/>
</dbReference>
<evidence type="ECO:0000256" key="15">
    <source>
        <dbReference type="HAMAP-Rule" id="MF_00688"/>
    </source>
</evidence>
<comment type="similarity">
    <text evidence="9 15">Belongs to the L/F-transferase family.</text>
</comment>
<dbReference type="OrthoDB" id="9790282at2"/>
<comment type="catalytic activity">
    <reaction evidence="5 15">
        <text>L-phenylalanyl-tRNA(Phe) + an N-terminal L-alpha-aminoacyl-[protein] = an N-terminal L-phenylalanyl-L-alpha-aminoacyl-[protein] + tRNA(Phe)</text>
        <dbReference type="Rhea" id="RHEA:43632"/>
        <dbReference type="Rhea" id="RHEA-COMP:9668"/>
        <dbReference type="Rhea" id="RHEA-COMP:9699"/>
        <dbReference type="Rhea" id="RHEA-COMP:10636"/>
        <dbReference type="Rhea" id="RHEA-COMP:10637"/>
        <dbReference type="ChEBI" id="CHEBI:78442"/>
        <dbReference type="ChEBI" id="CHEBI:78531"/>
        <dbReference type="ChEBI" id="CHEBI:78597"/>
        <dbReference type="ChEBI" id="CHEBI:83561"/>
        <dbReference type="EC" id="2.3.2.6"/>
    </reaction>
</comment>
<dbReference type="PANTHER" id="PTHR30098:SF2">
    <property type="entry name" value="LEUCYL_PHENYLALANYL-TRNA--PROTEIN TRANSFERASE"/>
    <property type="match status" value="1"/>
</dbReference>
<evidence type="ECO:0000256" key="10">
    <source>
        <dbReference type="ARBA" id="ARBA00066767"/>
    </source>
</evidence>
<proteinExistence type="inferred from homology"/>
<dbReference type="RefSeq" id="WP_117956922.1">
    <property type="nucleotide sequence ID" value="NZ_QRAN01000023.1"/>
</dbReference>
<dbReference type="PANTHER" id="PTHR30098">
    <property type="entry name" value="LEUCYL/PHENYLALANYL-TRNA--PROTEIN TRANSFERASE"/>
    <property type="match status" value="1"/>
</dbReference>
<evidence type="ECO:0000256" key="3">
    <source>
        <dbReference type="ARBA" id="ARBA00022679"/>
    </source>
</evidence>
<evidence type="ECO:0000256" key="1">
    <source>
        <dbReference type="ARBA" id="ARBA00004496"/>
    </source>
</evidence>
<evidence type="ECO:0000256" key="7">
    <source>
        <dbReference type="ARBA" id="ARBA00051538"/>
    </source>
</evidence>
<comment type="subcellular location">
    <subcellularLocation>
        <location evidence="1 15">Cytoplasm</location>
    </subcellularLocation>
</comment>
<dbReference type="FunFam" id="3.30.70.3550:FF:000001">
    <property type="entry name" value="Leucyl/phenylalanyl-tRNA--protein transferase"/>
    <property type="match status" value="1"/>
</dbReference>
<evidence type="ECO:0000256" key="5">
    <source>
        <dbReference type="ARBA" id="ARBA00050607"/>
    </source>
</evidence>
<dbReference type="Pfam" id="PF03588">
    <property type="entry name" value="Leu_Phe_trans"/>
    <property type="match status" value="1"/>
</dbReference>
<keyword evidence="17" id="KW-1185">Reference proteome</keyword>
<evidence type="ECO:0000256" key="9">
    <source>
        <dbReference type="ARBA" id="ARBA00061535"/>
    </source>
</evidence>
<evidence type="ECO:0000256" key="2">
    <source>
        <dbReference type="ARBA" id="ARBA00022490"/>
    </source>
</evidence>
<dbReference type="Gene3D" id="3.40.630.70">
    <property type="entry name" value="Leucyl/phenylalanyl-tRNA-protein transferase, C-terminal domain"/>
    <property type="match status" value="1"/>
</dbReference>
<keyword evidence="3 15" id="KW-0808">Transferase</keyword>
<keyword evidence="4 15" id="KW-0012">Acyltransferase</keyword>
<accession>A0A3L7DUX7</accession>
<evidence type="ECO:0000256" key="4">
    <source>
        <dbReference type="ARBA" id="ARBA00023315"/>
    </source>
</evidence>
<dbReference type="NCBIfam" id="TIGR00667">
    <property type="entry name" value="aat"/>
    <property type="match status" value="1"/>
</dbReference>
<dbReference type="AlphaFoldDB" id="A0A3L7DUX7"/>
<evidence type="ECO:0000256" key="14">
    <source>
        <dbReference type="ARBA" id="ARBA00083640"/>
    </source>
</evidence>
<comment type="catalytic activity">
    <reaction evidence="6 15">
        <text>N-terminal L-arginyl-[protein] + L-leucyl-tRNA(Leu) = N-terminal L-leucyl-L-arginyl-[protein] + tRNA(Leu) + H(+)</text>
        <dbReference type="Rhea" id="RHEA:50416"/>
        <dbReference type="Rhea" id="RHEA-COMP:9613"/>
        <dbReference type="Rhea" id="RHEA-COMP:9622"/>
        <dbReference type="Rhea" id="RHEA-COMP:12672"/>
        <dbReference type="Rhea" id="RHEA-COMP:12673"/>
        <dbReference type="ChEBI" id="CHEBI:15378"/>
        <dbReference type="ChEBI" id="CHEBI:64719"/>
        <dbReference type="ChEBI" id="CHEBI:78442"/>
        <dbReference type="ChEBI" id="CHEBI:78494"/>
        <dbReference type="ChEBI" id="CHEBI:133044"/>
        <dbReference type="EC" id="2.3.2.6"/>
    </reaction>
</comment>
<dbReference type="GO" id="GO:0008914">
    <property type="term" value="F:leucyl-tRNA--protein transferase activity"/>
    <property type="evidence" value="ECO:0007669"/>
    <property type="project" value="UniProtKB-UniRule"/>
</dbReference>
<comment type="catalytic activity">
    <reaction evidence="7 15">
        <text>N-terminal L-lysyl-[protein] + L-leucyl-tRNA(Leu) = N-terminal L-leucyl-L-lysyl-[protein] + tRNA(Leu) + H(+)</text>
        <dbReference type="Rhea" id="RHEA:12340"/>
        <dbReference type="Rhea" id="RHEA-COMP:9613"/>
        <dbReference type="Rhea" id="RHEA-COMP:9622"/>
        <dbReference type="Rhea" id="RHEA-COMP:12670"/>
        <dbReference type="Rhea" id="RHEA-COMP:12671"/>
        <dbReference type="ChEBI" id="CHEBI:15378"/>
        <dbReference type="ChEBI" id="CHEBI:65249"/>
        <dbReference type="ChEBI" id="CHEBI:78442"/>
        <dbReference type="ChEBI" id="CHEBI:78494"/>
        <dbReference type="ChEBI" id="CHEBI:133043"/>
        <dbReference type="EC" id="2.3.2.6"/>
    </reaction>
</comment>
<name>A0A3L7DUX7_9GAMM</name>
<dbReference type="GO" id="GO:0030163">
    <property type="term" value="P:protein catabolic process"/>
    <property type="evidence" value="ECO:0007669"/>
    <property type="project" value="UniProtKB-UniRule"/>
</dbReference>
<dbReference type="Proteomes" id="UP000265509">
    <property type="component" value="Unassembled WGS sequence"/>
</dbReference>
<evidence type="ECO:0000313" key="17">
    <source>
        <dbReference type="Proteomes" id="UP000265509"/>
    </source>
</evidence>
<dbReference type="InterPro" id="IPR004616">
    <property type="entry name" value="Leu/Phe-tRNA_Trfase"/>
</dbReference>
<dbReference type="EMBL" id="QRAN01000023">
    <property type="protein sequence ID" value="RLQ20585.1"/>
    <property type="molecule type" value="Genomic_DNA"/>
</dbReference>
<keyword evidence="2 15" id="KW-0963">Cytoplasm</keyword>
<gene>
    <name evidence="15" type="primary">aat</name>
    <name evidence="16" type="ORF">DWB85_16930</name>
</gene>
<evidence type="ECO:0000256" key="8">
    <source>
        <dbReference type="ARBA" id="ARBA00054043"/>
    </source>
</evidence>
<protein>
    <recommendedName>
        <fullName evidence="11 15">Leucyl/phenylalanyl-tRNA--protein transferase</fullName>
        <ecNumber evidence="10 15">2.3.2.6</ecNumber>
    </recommendedName>
    <alternativeName>
        <fullName evidence="12 15">L/F-transferase</fullName>
    </alternativeName>
    <alternativeName>
        <fullName evidence="13 15">Leucyltransferase</fullName>
    </alternativeName>
    <alternativeName>
        <fullName evidence="14 15">Phenyalanyltransferase</fullName>
    </alternativeName>
</protein>
<dbReference type="SUPFAM" id="SSF55729">
    <property type="entry name" value="Acyl-CoA N-acyltransferases (Nat)"/>
    <property type="match status" value="1"/>
</dbReference>
<dbReference type="InterPro" id="IPR016181">
    <property type="entry name" value="Acyl_CoA_acyltransferase"/>
</dbReference>
<evidence type="ECO:0000256" key="12">
    <source>
        <dbReference type="ARBA" id="ARBA00077136"/>
    </source>
</evidence>
<comment type="function">
    <text evidence="8 15">Functions in the N-end rule pathway of protein degradation where it conjugates Leu, Phe and, less efficiently, Met from aminoacyl-tRNAs to the N-termini of proteins containing an N-terminal arginine or lysine.</text>
</comment>
<evidence type="ECO:0000256" key="13">
    <source>
        <dbReference type="ARBA" id="ARBA00077165"/>
    </source>
</evidence>
<dbReference type="HAMAP" id="MF_00688">
    <property type="entry name" value="Leu_Phe_trans"/>
    <property type="match status" value="1"/>
</dbReference>
<organism evidence="16 17">
    <name type="scientific">Seongchinamella sediminis</name>
    <dbReference type="NCBI Taxonomy" id="2283635"/>
    <lineage>
        <taxon>Bacteria</taxon>
        <taxon>Pseudomonadati</taxon>
        <taxon>Pseudomonadota</taxon>
        <taxon>Gammaproteobacteria</taxon>
        <taxon>Cellvibrionales</taxon>
        <taxon>Halieaceae</taxon>
        <taxon>Seongchinamella</taxon>
    </lineage>
</organism>
<dbReference type="EC" id="2.3.2.6" evidence="10 15"/>
<sequence>MRAIQQLHTGDAFPPTSEALDYPNGLLAVGGDLSPARLLDAYRRGIFPWYEEPQPVLWWTPDPRSILFPGELHVSRSLRKTLRRNRFRLAVDQRFEAVMRHCAQLRGDGLGTWIGDDMLAAYCDLYHIGHAHSVEVLNEAGELVGGLYGIAIGRMYFGESMFSEERDASKVALAALVDILKRGGFRAIDCQVESDHLNSLGARNISRLDFEALLAQTIDVAHDNSVWQLPETCGDLL</sequence>
<dbReference type="InterPro" id="IPR042221">
    <property type="entry name" value="Leu/Phe-tRNA_Trfase_N"/>
</dbReference>
<comment type="caution">
    <text evidence="16">The sequence shown here is derived from an EMBL/GenBank/DDBJ whole genome shotgun (WGS) entry which is preliminary data.</text>
</comment>
<evidence type="ECO:0000256" key="11">
    <source>
        <dbReference type="ARBA" id="ARBA00074372"/>
    </source>
</evidence>
<dbReference type="InterPro" id="IPR042203">
    <property type="entry name" value="Leu/Phe-tRNA_Trfase_C"/>
</dbReference>
<dbReference type="Gene3D" id="3.30.70.3550">
    <property type="entry name" value="Leucyl/phenylalanyl-tRNA-protein transferase, N-terminal domain"/>
    <property type="match status" value="1"/>
</dbReference>
<evidence type="ECO:0000256" key="6">
    <source>
        <dbReference type="ARBA" id="ARBA00050652"/>
    </source>
</evidence>
<evidence type="ECO:0000313" key="16">
    <source>
        <dbReference type="EMBL" id="RLQ20585.1"/>
    </source>
</evidence>
<reference evidence="16 17" key="1">
    <citation type="submission" date="2018-07" db="EMBL/GenBank/DDBJ databases">
        <title>Halioglobus sp. genome submission.</title>
        <authorList>
            <person name="Ye M.-Q."/>
            <person name="Du Z.-J."/>
        </authorList>
    </citation>
    <scope>NUCLEOTIDE SEQUENCE [LARGE SCALE GENOMIC DNA]</scope>
    <source>
        <strain evidence="16 17">U0301</strain>
    </source>
</reference>